<proteinExistence type="predicted"/>
<reference evidence="1" key="2">
    <citation type="submission" date="2015-07" db="EMBL/GenBank/DDBJ databases">
        <title>Plasmids, circular viruses and viroids from rat gut.</title>
        <authorList>
            <person name="Jorgensen T.J."/>
            <person name="Hansen M.A."/>
            <person name="Xu Z."/>
            <person name="Tabak M.A."/>
            <person name="Sorensen S.J."/>
            <person name="Hansen L.H."/>
        </authorList>
    </citation>
    <scope>NUCLEOTIDE SEQUENCE</scope>
    <source>
        <plasmid evidence="1">pRGRH0239</plasmid>
    </source>
</reference>
<geneLocation type="plasmid" evidence="1">
    <name>pRGRH0239</name>
</geneLocation>
<organism evidence="1">
    <name type="scientific">uncultured prokaryote</name>
    <dbReference type="NCBI Taxonomy" id="198431"/>
    <lineage>
        <taxon>unclassified sequences</taxon>
        <taxon>environmental samples</taxon>
    </lineage>
</organism>
<keyword evidence="1" id="KW-0614">Plasmid</keyword>
<reference evidence="1" key="1">
    <citation type="submission" date="2015-06" db="EMBL/GenBank/DDBJ databases">
        <authorList>
            <person name="Joergensen T."/>
        </authorList>
    </citation>
    <scope>NUCLEOTIDE SEQUENCE</scope>
    <source>
        <plasmid evidence="1">pRGRH0239</plasmid>
    </source>
</reference>
<name>A0A0H5QE39_9ZZZZ</name>
<dbReference type="AlphaFoldDB" id="A0A0H5QE39"/>
<dbReference type="EMBL" id="LN852912">
    <property type="protein sequence ID" value="CRY94372.1"/>
    <property type="molecule type" value="Genomic_DNA"/>
</dbReference>
<sequence length="119" mass="13793">MEITVEQLQELIFAEEQIKEIAQKQSDRLDYEASVELMERVINAFPIQPEEREKVSRLDRIIYAVRGAYIFGYMSAVDTLNDAMRAFVADFTGGGWYTVAIIPYRLIQSLVERERGLRV</sequence>
<protein>
    <submittedName>
        <fullName evidence="1">Uncharacterized protein</fullName>
    </submittedName>
</protein>
<accession>A0A0H5QE39</accession>
<evidence type="ECO:0000313" key="1">
    <source>
        <dbReference type="EMBL" id="CRY94372.1"/>
    </source>
</evidence>